<accession>A0A1I0WLD0</accession>
<dbReference type="InterPro" id="IPR012844">
    <property type="entry name" value="DhaM_N"/>
</dbReference>
<dbReference type="PANTHER" id="PTHR38594:SF1">
    <property type="entry name" value="PEP-DEPENDENT DIHYDROXYACETONE KINASE, PHOSPHORYL DONOR SUBUNIT DHAM"/>
    <property type="match status" value="1"/>
</dbReference>
<keyword evidence="8" id="KW-1185">Reference proteome</keyword>
<dbReference type="InterPro" id="IPR004701">
    <property type="entry name" value="PTS_EIIA_man-typ"/>
</dbReference>
<dbReference type="GO" id="GO:0009401">
    <property type="term" value="P:phosphoenolpyruvate-dependent sugar phosphotransferase system"/>
    <property type="evidence" value="ECO:0007669"/>
    <property type="project" value="InterPro"/>
</dbReference>
<dbReference type="OrthoDB" id="7065393at2"/>
<proteinExistence type="predicted"/>
<dbReference type="RefSeq" id="WP_090234446.1">
    <property type="nucleotide sequence ID" value="NZ_FOJW01000003.1"/>
</dbReference>
<dbReference type="GO" id="GO:0016020">
    <property type="term" value="C:membrane"/>
    <property type="evidence" value="ECO:0007669"/>
    <property type="project" value="InterPro"/>
</dbReference>
<protein>
    <recommendedName>
        <fullName evidence="3">phosphoenolpyruvate--glycerone phosphotransferase</fullName>
        <ecNumber evidence="3">2.7.1.121</ecNumber>
    </recommendedName>
</protein>
<organism evidence="7 8">
    <name type="scientific">Lentibacillus halodurans</name>
    <dbReference type="NCBI Taxonomy" id="237679"/>
    <lineage>
        <taxon>Bacteria</taxon>
        <taxon>Bacillati</taxon>
        <taxon>Bacillota</taxon>
        <taxon>Bacilli</taxon>
        <taxon>Bacillales</taxon>
        <taxon>Bacillaceae</taxon>
        <taxon>Lentibacillus</taxon>
    </lineage>
</organism>
<dbReference type="Gene3D" id="3.40.50.510">
    <property type="entry name" value="Phosphotransferase system, mannose-type IIA component"/>
    <property type="match status" value="1"/>
</dbReference>
<dbReference type="AlphaFoldDB" id="A0A1I0WLD0"/>
<evidence type="ECO:0000256" key="2">
    <source>
        <dbReference type="ARBA" id="ARBA00002788"/>
    </source>
</evidence>
<dbReference type="InterPro" id="IPR036662">
    <property type="entry name" value="PTS_EIIA_man-typ_sf"/>
</dbReference>
<evidence type="ECO:0000256" key="1">
    <source>
        <dbReference type="ARBA" id="ARBA00001113"/>
    </source>
</evidence>
<dbReference type="EC" id="2.7.1.121" evidence="3"/>
<dbReference type="InterPro" id="IPR039643">
    <property type="entry name" value="DhaM"/>
</dbReference>
<dbReference type="PROSITE" id="PS51096">
    <property type="entry name" value="PTS_EIIA_TYPE_4"/>
    <property type="match status" value="1"/>
</dbReference>
<dbReference type="GO" id="GO:0047324">
    <property type="term" value="F:phosphoenolpyruvate-glycerone phosphotransferase activity"/>
    <property type="evidence" value="ECO:0007669"/>
    <property type="project" value="UniProtKB-EC"/>
</dbReference>
<evidence type="ECO:0000256" key="4">
    <source>
        <dbReference type="ARBA" id="ARBA00022679"/>
    </source>
</evidence>
<evidence type="ECO:0000259" key="6">
    <source>
        <dbReference type="PROSITE" id="PS51096"/>
    </source>
</evidence>
<evidence type="ECO:0000313" key="7">
    <source>
        <dbReference type="EMBL" id="SFA89008.1"/>
    </source>
</evidence>
<feature type="domain" description="PTS EIIA type-4" evidence="6">
    <location>
        <begin position="3"/>
        <end position="124"/>
    </location>
</feature>
<comment type="function">
    <text evidence="2">Component of the dihydroxyacetone kinase complex, which is responsible for the phosphoenolpyruvate (PEP)-dependent phosphorylation of dihydroxyacetone. DhaM serves as the phosphoryl donor. Is phosphorylated by phosphoenolpyruvate in an EI- and HPr-dependent reaction, and a phosphorelay system on histidine residues finally leads to phosphoryl transfer to DhaL and dihydroxyacetone.</text>
</comment>
<reference evidence="7 8" key="1">
    <citation type="submission" date="2016-10" db="EMBL/GenBank/DDBJ databases">
        <authorList>
            <person name="de Groot N.N."/>
        </authorList>
    </citation>
    <scope>NUCLEOTIDE SEQUENCE [LARGE SCALE GENOMIC DNA]</scope>
    <source>
        <strain evidence="7 8">CGMCC 1.3702</strain>
    </source>
</reference>
<sequence length="124" mass="13130">MAYTGIVLISHSHQAAEGMKDIIRQVIKEVPVETAGGTDENDIGTSIDKIQEAIGRANAGRGVLVFYDIGSAQMNAEMAVEMTGTDDVRVMEAPLVEGAYVAAVESGMNKDVNDVVTAVQKEFG</sequence>
<dbReference type="Pfam" id="PF03610">
    <property type="entry name" value="EIIA-man"/>
    <property type="match status" value="1"/>
</dbReference>
<comment type="subunit">
    <text evidence="5">Homodimer. The dihydroxyacetone kinase complex is composed of a homodimer of DhaM, a homodimer of DhaK and the subunit DhaL.</text>
</comment>
<evidence type="ECO:0000256" key="3">
    <source>
        <dbReference type="ARBA" id="ARBA00012095"/>
    </source>
</evidence>
<keyword evidence="7" id="KW-0418">Kinase</keyword>
<dbReference type="NCBIfam" id="TIGR02364">
    <property type="entry name" value="dha_pts"/>
    <property type="match status" value="1"/>
</dbReference>
<evidence type="ECO:0000313" key="8">
    <source>
        <dbReference type="Proteomes" id="UP000198642"/>
    </source>
</evidence>
<name>A0A1I0WLD0_9BACI</name>
<dbReference type="GO" id="GO:0019563">
    <property type="term" value="P:glycerol catabolic process"/>
    <property type="evidence" value="ECO:0007669"/>
    <property type="project" value="InterPro"/>
</dbReference>
<keyword evidence="4" id="KW-0808">Transferase</keyword>
<gene>
    <name evidence="7" type="ORF">SAMN04488072_10394</name>
</gene>
<dbReference type="SUPFAM" id="SSF53062">
    <property type="entry name" value="PTS system fructose IIA component-like"/>
    <property type="match status" value="1"/>
</dbReference>
<dbReference type="EMBL" id="FOJW01000003">
    <property type="protein sequence ID" value="SFA89008.1"/>
    <property type="molecule type" value="Genomic_DNA"/>
</dbReference>
<dbReference type="STRING" id="237679.SAMN04488072_10394"/>
<comment type="catalytic activity">
    <reaction evidence="1">
        <text>dihydroxyacetone + phosphoenolpyruvate = dihydroxyacetone phosphate + pyruvate</text>
        <dbReference type="Rhea" id="RHEA:18381"/>
        <dbReference type="ChEBI" id="CHEBI:15361"/>
        <dbReference type="ChEBI" id="CHEBI:16016"/>
        <dbReference type="ChEBI" id="CHEBI:57642"/>
        <dbReference type="ChEBI" id="CHEBI:58702"/>
        <dbReference type="EC" id="2.7.1.121"/>
    </reaction>
</comment>
<dbReference type="PANTHER" id="PTHR38594">
    <property type="entry name" value="PEP-DEPENDENT DIHYDROXYACETONE KINASE, PHOSPHORYL DONOR SUBUNIT DHAM"/>
    <property type="match status" value="1"/>
</dbReference>
<evidence type="ECO:0000256" key="5">
    <source>
        <dbReference type="ARBA" id="ARBA00046577"/>
    </source>
</evidence>
<dbReference type="Proteomes" id="UP000198642">
    <property type="component" value="Unassembled WGS sequence"/>
</dbReference>